<sequence>MDSEHARILAELLRLHRWAGGDSTSAARVFGLMHGFETALRQESESFGISEETQDLVEDMLDDVENGKQSADGPSIKSRLHAAGVGEVDAGAVMRLCLLQSQFLDLKQATAVPFLA</sequence>
<protein>
    <submittedName>
        <fullName evidence="1">Uncharacterized protein</fullName>
    </submittedName>
</protein>
<proteinExistence type="predicted"/>
<dbReference type="EMBL" id="CP036433">
    <property type="protein sequence ID" value="QDU95176.1"/>
    <property type="molecule type" value="Genomic_DNA"/>
</dbReference>
<dbReference type="AlphaFoldDB" id="A0A518DTK9"/>
<keyword evidence="2" id="KW-1185">Reference proteome</keyword>
<dbReference type="Proteomes" id="UP000317648">
    <property type="component" value="Chromosome"/>
</dbReference>
<organism evidence="1 2">
    <name type="scientific">Lignipirellula cremea</name>
    <dbReference type="NCBI Taxonomy" id="2528010"/>
    <lineage>
        <taxon>Bacteria</taxon>
        <taxon>Pseudomonadati</taxon>
        <taxon>Planctomycetota</taxon>
        <taxon>Planctomycetia</taxon>
        <taxon>Pirellulales</taxon>
        <taxon>Pirellulaceae</taxon>
        <taxon>Lignipirellula</taxon>
    </lineage>
</organism>
<evidence type="ECO:0000313" key="2">
    <source>
        <dbReference type="Proteomes" id="UP000317648"/>
    </source>
</evidence>
<accession>A0A518DTK9</accession>
<gene>
    <name evidence="1" type="ORF">Pla8534_29880</name>
</gene>
<dbReference type="OrthoDB" id="271587at2"/>
<dbReference type="KEGG" id="lcre:Pla8534_29880"/>
<evidence type="ECO:0000313" key="1">
    <source>
        <dbReference type="EMBL" id="QDU95176.1"/>
    </source>
</evidence>
<name>A0A518DTK9_9BACT</name>
<reference evidence="1 2" key="1">
    <citation type="submission" date="2019-02" db="EMBL/GenBank/DDBJ databases">
        <title>Deep-cultivation of Planctomycetes and their phenomic and genomic characterization uncovers novel biology.</title>
        <authorList>
            <person name="Wiegand S."/>
            <person name="Jogler M."/>
            <person name="Boedeker C."/>
            <person name="Pinto D."/>
            <person name="Vollmers J."/>
            <person name="Rivas-Marin E."/>
            <person name="Kohn T."/>
            <person name="Peeters S.H."/>
            <person name="Heuer A."/>
            <person name="Rast P."/>
            <person name="Oberbeckmann S."/>
            <person name="Bunk B."/>
            <person name="Jeske O."/>
            <person name="Meyerdierks A."/>
            <person name="Storesund J.E."/>
            <person name="Kallscheuer N."/>
            <person name="Luecker S."/>
            <person name="Lage O.M."/>
            <person name="Pohl T."/>
            <person name="Merkel B.J."/>
            <person name="Hornburger P."/>
            <person name="Mueller R.-W."/>
            <person name="Bruemmer F."/>
            <person name="Labrenz M."/>
            <person name="Spormann A.M."/>
            <person name="Op den Camp H."/>
            <person name="Overmann J."/>
            <person name="Amann R."/>
            <person name="Jetten M.S.M."/>
            <person name="Mascher T."/>
            <person name="Medema M.H."/>
            <person name="Devos D.P."/>
            <person name="Kaster A.-K."/>
            <person name="Ovreas L."/>
            <person name="Rohde M."/>
            <person name="Galperin M.Y."/>
            <person name="Jogler C."/>
        </authorList>
    </citation>
    <scope>NUCLEOTIDE SEQUENCE [LARGE SCALE GENOMIC DNA]</scope>
    <source>
        <strain evidence="1 2">Pla85_3_4</strain>
    </source>
</reference>